<comment type="caution">
    <text evidence="3">The sequence shown here is derived from an EMBL/GenBank/DDBJ whole genome shotgun (WGS) entry which is preliminary data.</text>
</comment>
<protein>
    <submittedName>
        <fullName evidence="3">Membrane protease YdiL (CAAX protease family)</fullName>
    </submittedName>
</protein>
<keyword evidence="1" id="KW-0472">Membrane</keyword>
<feature type="transmembrane region" description="Helical" evidence="1">
    <location>
        <begin position="117"/>
        <end position="134"/>
    </location>
</feature>
<feature type="transmembrane region" description="Helical" evidence="1">
    <location>
        <begin position="79"/>
        <end position="105"/>
    </location>
</feature>
<evidence type="ECO:0000256" key="1">
    <source>
        <dbReference type="SAM" id="Phobius"/>
    </source>
</evidence>
<keyword evidence="1" id="KW-0812">Transmembrane</keyword>
<feature type="transmembrane region" description="Helical" evidence="1">
    <location>
        <begin position="155"/>
        <end position="181"/>
    </location>
</feature>
<feature type="transmembrane region" description="Helical" evidence="1">
    <location>
        <begin position="211"/>
        <end position="230"/>
    </location>
</feature>
<reference evidence="3 4" key="1">
    <citation type="submission" date="2023-07" db="EMBL/GenBank/DDBJ databases">
        <title>Genomic Encyclopedia of Type Strains, Phase IV (KMG-IV): sequencing the most valuable type-strain genomes for metagenomic binning, comparative biology and taxonomic classification.</title>
        <authorList>
            <person name="Goeker M."/>
        </authorList>
    </citation>
    <scope>NUCLEOTIDE SEQUENCE [LARGE SCALE GENOMIC DNA]</scope>
    <source>
        <strain evidence="3 4">DSM 23837</strain>
    </source>
</reference>
<proteinExistence type="predicted"/>
<keyword evidence="3" id="KW-0645">Protease</keyword>
<keyword evidence="1" id="KW-1133">Transmembrane helix</keyword>
<dbReference type="PANTHER" id="PTHR39430:SF1">
    <property type="entry name" value="PROTEASE"/>
    <property type="match status" value="1"/>
</dbReference>
<gene>
    <name evidence="3" type="ORF">J2S08_000502</name>
</gene>
<feature type="transmembrane region" description="Helical" evidence="1">
    <location>
        <begin position="250"/>
        <end position="271"/>
    </location>
</feature>
<dbReference type="RefSeq" id="WP_307226335.1">
    <property type="nucleotide sequence ID" value="NZ_JAUSTT010000002.1"/>
</dbReference>
<dbReference type="Pfam" id="PF02517">
    <property type="entry name" value="Rce1-like"/>
    <property type="match status" value="1"/>
</dbReference>
<dbReference type="PANTHER" id="PTHR39430">
    <property type="entry name" value="MEMBRANE-ASSOCIATED PROTEASE-RELATED"/>
    <property type="match status" value="1"/>
</dbReference>
<organism evidence="3 4">
    <name type="scientific">Bacillus chungangensis</name>
    <dbReference type="NCBI Taxonomy" id="587633"/>
    <lineage>
        <taxon>Bacteria</taxon>
        <taxon>Bacillati</taxon>
        <taxon>Bacillota</taxon>
        <taxon>Bacilli</taxon>
        <taxon>Bacillales</taxon>
        <taxon>Bacillaceae</taxon>
        <taxon>Bacillus</taxon>
    </lineage>
</organism>
<evidence type="ECO:0000313" key="3">
    <source>
        <dbReference type="EMBL" id="MDQ0174669.1"/>
    </source>
</evidence>
<dbReference type="InterPro" id="IPR003675">
    <property type="entry name" value="Rce1/LyrA-like_dom"/>
</dbReference>
<dbReference type="EMBL" id="JAUSTT010000002">
    <property type="protein sequence ID" value="MDQ0174669.1"/>
    <property type="molecule type" value="Genomic_DNA"/>
</dbReference>
<dbReference type="GO" id="GO:0006508">
    <property type="term" value="P:proteolysis"/>
    <property type="evidence" value="ECO:0007669"/>
    <property type="project" value="UniProtKB-KW"/>
</dbReference>
<name>A0ABT9WN07_9BACI</name>
<evidence type="ECO:0000313" key="4">
    <source>
        <dbReference type="Proteomes" id="UP001223586"/>
    </source>
</evidence>
<feature type="transmembrane region" description="Helical" evidence="1">
    <location>
        <begin position="187"/>
        <end position="204"/>
    </location>
</feature>
<keyword evidence="4" id="KW-1185">Reference proteome</keyword>
<sequence>MKRKWILLLLAGWITITGGLFLSGQTGTIAEQQFGYNRQLIQGLVATGLVVPLILYLYQHVYRLTGVKPKKPVYSWKSGYHFITGVLLAIVLTSLGFMIATSQGWIIIEQWHTPDHWFAALLINSLIAFLFEALPEELALRGMIYDVLRHRFSTWLAVLFQTLLFVCVPIAMALMSGIVGLTFENVPLAYIILILCFGICLQLLRLWTGSLWTTIGFHIAFLEINRFVIIGSDEEYNPPIVTYHESVLGAGGLITLTMLVIGGIIVSLFILGTKRFIRKRAIMTI</sequence>
<accession>A0ABT9WN07</accession>
<keyword evidence="3" id="KW-0378">Hydrolase</keyword>
<dbReference type="Proteomes" id="UP001223586">
    <property type="component" value="Unassembled WGS sequence"/>
</dbReference>
<feature type="domain" description="CAAX prenyl protease 2/Lysostaphin resistance protein A-like" evidence="2">
    <location>
        <begin position="121"/>
        <end position="221"/>
    </location>
</feature>
<evidence type="ECO:0000259" key="2">
    <source>
        <dbReference type="Pfam" id="PF02517"/>
    </source>
</evidence>
<feature type="transmembrane region" description="Helical" evidence="1">
    <location>
        <begin position="40"/>
        <end position="58"/>
    </location>
</feature>
<dbReference type="GO" id="GO:0008233">
    <property type="term" value="F:peptidase activity"/>
    <property type="evidence" value="ECO:0007669"/>
    <property type="project" value="UniProtKB-KW"/>
</dbReference>